<dbReference type="AlphaFoldDB" id="A0A7J6BKK0"/>
<dbReference type="CDD" id="cd13248">
    <property type="entry name" value="PH_PEPP1_2_3"/>
    <property type="match status" value="1"/>
</dbReference>
<feature type="region of interest" description="Disordered" evidence="4">
    <location>
        <begin position="597"/>
        <end position="667"/>
    </location>
</feature>
<reference evidence="6 7" key="1">
    <citation type="submission" date="2020-04" db="EMBL/GenBank/DDBJ databases">
        <title>Chromosome-level genome assembly of a cyprinid fish Onychostoma macrolepis by integration of Nanopore Sequencing, Bionano and Hi-C technology.</title>
        <authorList>
            <person name="Wang D."/>
        </authorList>
    </citation>
    <scope>NUCLEOTIDE SEQUENCE [LARGE SCALE GENOMIC DNA]</scope>
    <source>
        <strain evidence="6">SWU-2019</strain>
        <tissue evidence="6">Muscle</tissue>
    </source>
</reference>
<evidence type="ECO:0000256" key="4">
    <source>
        <dbReference type="SAM" id="MobiDB-lite"/>
    </source>
</evidence>
<proteinExistence type="predicted"/>
<protein>
    <recommendedName>
        <fullName evidence="5">PH domain-containing protein</fullName>
    </recommendedName>
</protein>
<dbReference type="InterPro" id="IPR057971">
    <property type="entry name" value="PKHA4-7_TBCA"/>
</dbReference>
<feature type="region of interest" description="Disordered" evidence="4">
    <location>
        <begin position="754"/>
        <end position="780"/>
    </location>
</feature>
<evidence type="ECO:0000256" key="2">
    <source>
        <dbReference type="ARBA" id="ARBA00022490"/>
    </source>
</evidence>
<evidence type="ECO:0000256" key="1">
    <source>
        <dbReference type="ARBA" id="ARBA00004496"/>
    </source>
</evidence>
<dbReference type="GO" id="GO:0005737">
    <property type="term" value="C:cytoplasm"/>
    <property type="evidence" value="ECO:0007669"/>
    <property type="project" value="UniProtKB-SubCell"/>
</dbReference>
<organism evidence="6 7">
    <name type="scientific">Onychostoma macrolepis</name>
    <dbReference type="NCBI Taxonomy" id="369639"/>
    <lineage>
        <taxon>Eukaryota</taxon>
        <taxon>Metazoa</taxon>
        <taxon>Chordata</taxon>
        <taxon>Craniata</taxon>
        <taxon>Vertebrata</taxon>
        <taxon>Euteleostomi</taxon>
        <taxon>Actinopterygii</taxon>
        <taxon>Neopterygii</taxon>
        <taxon>Teleostei</taxon>
        <taxon>Ostariophysi</taxon>
        <taxon>Cypriniformes</taxon>
        <taxon>Cyprinidae</taxon>
        <taxon>Acrossocheilinae</taxon>
        <taxon>Onychostoma</taxon>
    </lineage>
</organism>
<feature type="compositionally biased region" description="Basic and acidic residues" evidence="4">
    <location>
        <begin position="628"/>
        <end position="643"/>
    </location>
</feature>
<keyword evidence="2" id="KW-0963">Cytoplasm</keyword>
<dbReference type="PANTHER" id="PTHR12752">
    <property type="entry name" value="PHOSPHOINOSITOL 3-PHOSPHATE-BINDING PROTEIN"/>
    <property type="match status" value="1"/>
</dbReference>
<comment type="caution">
    <text evidence="6">The sequence shown here is derived from an EMBL/GenBank/DDBJ whole genome shotgun (WGS) entry which is preliminary data.</text>
</comment>
<gene>
    <name evidence="6" type="ORF">G5714_023171</name>
</gene>
<comment type="subcellular location">
    <subcellularLocation>
        <location evidence="1">Cytoplasm</location>
    </subcellularLocation>
</comment>
<keyword evidence="7" id="KW-1185">Reference proteome</keyword>
<dbReference type="EMBL" id="JAAMOB010000024">
    <property type="protein sequence ID" value="KAF4095568.1"/>
    <property type="molecule type" value="Genomic_DNA"/>
</dbReference>
<dbReference type="InterPro" id="IPR001849">
    <property type="entry name" value="PH_domain"/>
</dbReference>
<keyword evidence="3" id="KW-0597">Phosphoprotein</keyword>
<dbReference type="SMART" id="SM00233">
    <property type="entry name" value="PH"/>
    <property type="match status" value="1"/>
</dbReference>
<dbReference type="InterPro" id="IPR011993">
    <property type="entry name" value="PH-like_dom_sf"/>
</dbReference>
<dbReference type="Pfam" id="PF25541">
    <property type="entry name" value="TBCA_PH"/>
    <property type="match status" value="1"/>
</dbReference>
<feature type="compositionally biased region" description="Polar residues" evidence="4">
    <location>
        <begin position="991"/>
        <end position="1010"/>
    </location>
</feature>
<feature type="compositionally biased region" description="Polar residues" evidence="4">
    <location>
        <begin position="555"/>
        <end position="564"/>
    </location>
</feature>
<evidence type="ECO:0000313" key="6">
    <source>
        <dbReference type="EMBL" id="KAF4095568.1"/>
    </source>
</evidence>
<feature type="compositionally biased region" description="Polar residues" evidence="4">
    <location>
        <begin position="879"/>
        <end position="891"/>
    </location>
</feature>
<feature type="region of interest" description="Disordered" evidence="4">
    <location>
        <begin position="695"/>
        <end position="715"/>
    </location>
</feature>
<evidence type="ECO:0000256" key="3">
    <source>
        <dbReference type="ARBA" id="ARBA00022553"/>
    </source>
</evidence>
<dbReference type="InterPro" id="IPR040392">
    <property type="entry name" value="PKHA4-7_PH"/>
</dbReference>
<dbReference type="Pfam" id="PF00169">
    <property type="entry name" value="PH"/>
    <property type="match status" value="1"/>
</dbReference>
<feature type="region of interest" description="Disordered" evidence="4">
    <location>
        <begin position="555"/>
        <end position="579"/>
    </location>
</feature>
<name>A0A7J6BKK0_9TELE</name>
<dbReference type="PANTHER" id="PTHR12752:SF7">
    <property type="entry name" value="PLECKSTRIN HOMOLOGY DOMAIN-CONTAINING FAMILY A MEMBER 4"/>
    <property type="match status" value="1"/>
</dbReference>
<sequence length="1050" mass="119715">MFNKCYQREDHFRERDAEHTMTLEVAVGYRKQTRMEDQDRVSQASSSATVSFLPIRDECHEKVQTFGKRCQAAKRDPNCPVVIRGWLYKRDSTGLKLWKRRWFVLSNYCLYYYKDSREESVLGSIPLPSYRILYCSPRECRNRKYAFKVVHQGMRPYIMSAETQEDMLGWVRALSQSASMEADDIINRRCASFQDFTQMGDNPETMELQHMAMFPERNTQTATKLSRVQTEPTLLDQDMMGIKMKTPELRGRHENRPIAPEATEYSQSFLKADEEPLSFLHSKATFKQPSFPRDQYGSPCHGNMGRADVWPLDNCSSAPMSPCIYTPEFPCSVCYCSNYHTAEHMAMCKAGKSDIVIEREIQPIRDLENDTDVVLTRLCGCDKLLQSVSMQLAQLQADKKSIEYALEIKWLGMEDGLPGEQEVSQKTLLQEELVTLRARICDLSSEMDSLWSDYERMESELSVFHSHLQHILHFGTPQEQIQAQRQLWMMEDILCGLRVNKNRFMALLGLQRQGAPQPKPVSYFEGELGGLSMECVTEAEQQDYMKIHQSYKKWTQESPANDSRMSSEHEASHEPLRLTRVVTSTLPTSLIAERIFVDDPYPEPPEQISLQSGLRNSQRRAAKKPSRTLHETTDKNRHLHWADGPEEMQQKKPAQNHNSSAREKALAERKIWTHRQQELEPGALCLTNSESDCDAAMSSQKRQTKPRQTDKRDRNMSAAREHFIDDIHPLKLITASEKETEKYTADSAVVNLSNGYSGDRRKFKSHSNESANPIKPQCGDAKVHNEFKDKTSQQSSRNDIIVIESHSINHISTLTVFKGHQGNNQMHKPHKKNRSSDRQKYSVSTNVKSECFLSNNRQCELVPVYVHDANPQESFPPVENQQPGQGTNQTLDKPEGGDCGRSQSPKTTFEMAQANGIKEMPNQSPDAQPITSTDNQLTPTSDQSKPEPCIYEEIQFSSPRSADVEENQKNQTSGDETQPSNLTENKPGPSRTESNGEYSTKNTEKSQPGSDVTCKSGKKQKVYSSLIKSSVINHHVQDCRPRITVVSTSL</sequence>
<feature type="compositionally biased region" description="Polar residues" evidence="4">
    <location>
        <begin position="921"/>
        <end position="943"/>
    </location>
</feature>
<accession>A0A7J6BKK0</accession>
<feature type="region of interest" description="Disordered" evidence="4">
    <location>
        <begin position="870"/>
        <end position="905"/>
    </location>
</feature>
<feature type="compositionally biased region" description="Polar residues" evidence="4">
    <location>
        <begin position="969"/>
        <end position="984"/>
    </location>
</feature>
<dbReference type="GO" id="GO:0016020">
    <property type="term" value="C:membrane"/>
    <property type="evidence" value="ECO:0007669"/>
    <property type="project" value="UniProtKB-ARBA"/>
</dbReference>
<feature type="region of interest" description="Disordered" evidence="4">
    <location>
        <begin position="819"/>
        <end position="842"/>
    </location>
</feature>
<dbReference type="FunFam" id="2.30.29.30:FF:000103">
    <property type="entry name" value="Pleckstrin homology domain-containing family A member 4"/>
    <property type="match status" value="1"/>
</dbReference>
<feature type="domain" description="PH" evidence="5">
    <location>
        <begin position="80"/>
        <end position="179"/>
    </location>
</feature>
<dbReference type="Proteomes" id="UP000579812">
    <property type="component" value="Unassembled WGS sequence"/>
</dbReference>
<dbReference type="Gene3D" id="2.30.29.30">
    <property type="entry name" value="Pleckstrin-homology domain (PH domain)/Phosphotyrosine-binding domain (PTB)"/>
    <property type="match status" value="1"/>
</dbReference>
<feature type="region of interest" description="Disordered" evidence="4">
    <location>
        <begin position="919"/>
        <end position="1019"/>
    </location>
</feature>
<evidence type="ECO:0000259" key="5">
    <source>
        <dbReference type="PROSITE" id="PS50003"/>
    </source>
</evidence>
<feature type="compositionally biased region" description="Basic and acidic residues" evidence="4">
    <location>
        <begin position="565"/>
        <end position="577"/>
    </location>
</feature>
<feature type="compositionally biased region" description="Basic residues" evidence="4">
    <location>
        <begin position="617"/>
        <end position="627"/>
    </location>
</feature>
<evidence type="ECO:0000313" key="7">
    <source>
        <dbReference type="Proteomes" id="UP000579812"/>
    </source>
</evidence>
<dbReference type="PROSITE" id="PS50003">
    <property type="entry name" value="PH_DOMAIN"/>
    <property type="match status" value="1"/>
</dbReference>
<dbReference type="SUPFAM" id="SSF50729">
    <property type="entry name" value="PH domain-like"/>
    <property type="match status" value="1"/>
</dbReference>